<dbReference type="Proteomes" id="UP000243498">
    <property type="component" value="Unassembled WGS sequence"/>
</dbReference>
<dbReference type="EMBL" id="AZHC01000001">
    <property type="protein sequence ID" value="OAA51997.1"/>
    <property type="molecule type" value="Genomic_DNA"/>
</dbReference>
<feature type="region of interest" description="Disordered" evidence="1">
    <location>
        <begin position="1"/>
        <end position="70"/>
    </location>
</feature>
<name>A0A167KPG7_METRR</name>
<protein>
    <submittedName>
        <fullName evidence="2">Uncharacterized protein</fullName>
    </submittedName>
</protein>
<gene>
    <name evidence="2" type="ORF">NOR_00590</name>
</gene>
<organism evidence="2 3">
    <name type="scientific">Metarhizium rileyi (strain RCEF 4871)</name>
    <name type="common">Nomuraea rileyi</name>
    <dbReference type="NCBI Taxonomy" id="1649241"/>
    <lineage>
        <taxon>Eukaryota</taxon>
        <taxon>Fungi</taxon>
        <taxon>Dikarya</taxon>
        <taxon>Ascomycota</taxon>
        <taxon>Pezizomycotina</taxon>
        <taxon>Sordariomycetes</taxon>
        <taxon>Hypocreomycetidae</taxon>
        <taxon>Hypocreales</taxon>
        <taxon>Clavicipitaceae</taxon>
        <taxon>Metarhizium</taxon>
    </lineage>
</organism>
<evidence type="ECO:0000313" key="3">
    <source>
        <dbReference type="Proteomes" id="UP000243498"/>
    </source>
</evidence>
<accession>A0A167KPG7</accession>
<keyword evidence="3" id="KW-1185">Reference proteome</keyword>
<reference evidence="2 3" key="1">
    <citation type="journal article" date="2016" name="Genome Biol. Evol.">
        <title>Divergent and convergent evolution of fungal pathogenicity.</title>
        <authorList>
            <person name="Shang Y."/>
            <person name="Xiao G."/>
            <person name="Zheng P."/>
            <person name="Cen K."/>
            <person name="Zhan S."/>
            <person name="Wang C."/>
        </authorList>
    </citation>
    <scope>NUCLEOTIDE SEQUENCE [LARGE SCALE GENOMIC DNA]</scope>
    <source>
        <strain evidence="2 3">RCEF 4871</strain>
    </source>
</reference>
<sequence>MRQPVAALASRLPTSCPKTRSKKSAAMSSPMPFISSRLQRHDDEVGKVDEKAQPARSEERRQRDGAQGPHGVLGLVEHVAHIVQPGVGVWVLVGLAACLDR</sequence>
<feature type="compositionally biased region" description="Basic and acidic residues" evidence="1">
    <location>
        <begin position="39"/>
        <end position="64"/>
    </location>
</feature>
<dbReference type="AlphaFoldDB" id="A0A167KPG7"/>
<proteinExistence type="predicted"/>
<evidence type="ECO:0000256" key="1">
    <source>
        <dbReference type="SAM" id="MobiDB-lite"/>
    </source>
</evidence>
<comment type="caution">
    <text evidence="2">The sequence shown here is derived from an EMBL/GenBank/DDBJ whole genome shotgun (WGS) entry which is preliminary data.</text>
</comment>
<evidence type="ECO:0000313" key="2">
    <source>
        <dbReference type="EMBL" id="OAA51997.1"/>
    </source>
</evidence>